<protein>
    <submittedName>
        <fullName evidence="3">DNA photolyase</fullName>
    </submittedName>
</protein>
<dbReference type="AlphaFoldDB" id="A0A5B8MGI7"/>
<sequence length="700" mass="76262">MDFSGVRATLRSSCGACHSVQTRRGPPRRRRPRSGTFLGASRADPSAESCSNEGPCLFWFKHDLRTTDHPGLIQAAKAAKGGALVPLFVFDPEVYSPWEESEADIQWYREVLMSLKSKLRALGSDLMFEIGKAEEVVPRICEELSASTVVTQRETDVVWSGKLDVIAKRIPSGSALSLYTYTLIGQNTGWSYPLSFAETKEWDLSGPVEAVGRIKSPEGASPGRDIPSADDLYDAVVEAWSGFWGEANPIPEASSFPYRSAYCSPEILSKVQGSEFVLSGAHEVVANNLNRYFAAFRGDQPRPESLESLALDLEVPGGFGQSFNVLFRKHLSQGVLSPGEVYLAASSFKANLNPLSALFSASLKGANAAMAEAVKYDFAHNLHQYSLERERMLDAGGDGAVDLSYESWRWRGTHQEFIVGSPSGEQGEGEGKGKKVVLIHGFGAFGEHWRENVVGLVRAGYTVYAPTLCGYGRSEKASAQYTPQLWSLFVRDFITSIVKSPAVLAGNSIGGYISAYTAAKHPGLVKGLVLVNTAGKLVEEVAELPFEEVAIKDEDSGFEAFRKTVVAEVGSRLIFSYLERSVSGLLRKAYPQFPERADAGLAKEIERASSDPGAFDVFKSVFYLPPPTPLSNLLKEYEGPVQVFQGANDPLNDAPARAKQMKELCGVEVQLVEAGHCPHDEVPEAFNDCLEAFYSSLLTL</sequence>
<name>A0A5B8MGI7_9CHLO</name>
<organism evidence="3 4">
    <name type="scientific">Chloropicon primus</name>
    <dbReference type="NCBI Taxonomy" id="1764295"/>
    <lineage>
        <taxon>Eukaryota</taxon>
        <taxon>Viridiplantae</taxon>
        <taxon>Chlorophyta</taxon>
        <taxon>Chloropicophyceae</taxon>
        <taxon>Chloropicales</taxon>
        <taxon>Chloropicaceae</taxon>
        <taxon>Chloropicon</taxon>
    </lineage>
</organism>
<dbReference type="PANTHER" id="PTHR47832">
    <property type="entry name" value="DNA PHOTOLYASE"/>
    <property type="match status" value="1"/>
</dbReference>
<dbReference type="SUPFAM" id="SSF52425">
    <property type="entry name" value="Cryptochrome/photolyase, N-terminal domain"/>
    <property type="match status" value="1"/>
</dbReference>
<evidence type="ECO:0000313" key="4">
    <source>
        <dbReference type="Proteomes" id="UP000316726"/>
    </source>
</evidence>
<dbReference type="Pfam" id="PF00875">
    <property type="entry name" value="DNA_photolyase"/>
    <property type="match status" value="1"/>
</dbReference>
<feature type="domain" description="Photolyase/cryptochrome alpha/beta" evidence="2">
    <location>
        <begin position="54"/>
        <end position="184"/>
    </location>
</feature>
<dbReference type="PANTHER" id="PTHR47832:SF1">
    <property type="entry name" value="DNA PHOTOLYASE"/>
    <property type="match status" value="1"/>
</dbReference>
<evidence type="ECO:0000259" key="2">
    <source>
        <dbReference type="PROSITE" id="PS51645"/>
    </source>
</evidence>
<keyword evidence="4" id="KW-1185">Reference proteome</keyword>
<dbReference type="SUPFAM" id="SSF53474">
    <property type="entry name" value="alpha/beta-Hydrolases"/>
    <property type="match status" value="1"/>
</dbReference>
<dbReference type="STRING" id="1764295.A0A5B8MGI7"/>
<accession>A0A5B8MGI7</accession>
<dbReference type="InterPro" id="IPR029058">
    <property type="entry name" value="AB_hydrolase_fold"/>
</dbReference>
<dbReference type="OrthoDB" id="408373at2759"/>
<dbReference type="Pfam" id="PF12697">
    <property type="entry name" value="Abhydrolase_6"/>
    <property type="match status" value="1"/>
</dbReference>
<reference evidence="3 4" key="1">
    <citation type="submission" date="2018-07" db="EMBL/GenBank/DDBJ databases">
        <title>The complete nuclear genome of the prasinophyte Chloropicon primus (CCMP1205).</title>
        <authorList>
            <person name="Pombert J.-F."/>
            <person name="Otis C."/>
            <person name="Turmel M."/>
            <person name="Lemieux C."/>
        </authorList>
    </citation>
    <scope>NUCLEOTIDE SEQUENCE [LARGE SCALE GENOMIC DNA]</scope>
    <source>
        <strain evidence="3 4">CCMP1205</strain>
    </source>
</reference>
<evidence type="ECO:0000256" key="1">
    <source>
        <dbReference type="SAM" id="MobiDB-lite"/>
    </source>
</evidence>
<dbReference type="PRINTS" id="PR00111">
    <property type="entry name" value="ABHYDROLASE"/>
</dbReference>
<evidence type="ECO:0000313" key="3">
    <source>
        <dbReference type="EMBL" id="QDZ19788.1"/>
    </source>
</evidence>
<dbReference type="GO" id="GO:0016829">
    <property type="term" value="F:lyase activity"/>
    <property type="evidence" value="ECO:0007669"/>
    <property type="project" value="UniProtKB-KW"/>
</dbReference>
<dbReference type="PRINTS" id="PR00412">
    <property type="entry name" value="EPOXHYDRLASE"/>
</dbReference>
<dbReference type="Gene3D" id="3.40.50.1820">
    <property type="entry name" value="alpha/beta hydrolase"/>
    <property type="match status" value="1"/>
</dbReference>
<dbReference type="PROSITE" id="PS51645">
    <property type="entry name" value="PHR_CRY_ALPHA_BETA"/>
    <property type="match status" value="1"/>
</dbReference>
<feature type="region of interest" description="Disordered" evidence="1">
    <location>
        <begin position="18"/>
        <end position="47"/>
    </location>
</feature>
<proteinExistence type="predicted"/>
<dbReference type="EMBL" id="CP031036">
    <property type="protein sequence ID" value="QDZ19788.1"/>
    <property type="molecule type" value="Genomic_DNA"/>
</dbReference>
<dbReference type="InterPro" id="IPR000639">
    <property type="entry name" value="Epox_hydrolase-like"/>
</dbReference>
<gene>
    <name evidence="3" type="ORF">A3770_03p23060</name>
</gene>
<keyword evidence="3" id="KW-0456">Lyase</keyword>
<dbReference type="Gene3D" id="3.40.50.620">
    <property type="entry name" value="HUPs"/>
    <property type="match status" value="1"/>
</dbReference>
<dbReference type="Proteomes" id="UP000316726">
    <property type="component" value="Chromosome 3"/>
</dbReference>
<dbReference type="InterPro" id="IPR014729">
    <property type="entry name" value="Rossmann-like_a/b/a_fold"/>
</dbReference>
<dbReference type="InterPro" id="IPR036155">
    <property type="entry name" value="Crypto/Photolyase_N_sf"/>
</dbReference>
<dbReference type="InterPro" id="IPR006050">
    <property type="entry name" value="DNA_photolyase_N"/>
</dbReference>
<dbReference type="InterPro" id="IPR000073">
    <property type="entry name" value="AB_hydrolase_1"/>
</dbReference>